<accession>D2PPR6</accession>
<dbReference type="AlphaFoldDB" id="D2PPR6"/>
<dbReference type="eggNOG" id="COG0030">
    <property type="taxonomic scope" value="Bacteria"/>
</dbReference>
<dbReference type="Proteomes" id="UP000007967">
    <property type="component" value="Chromosome"/>
</dbReference>
<dbReference type="Gene3D" id="3.40.50.150">
    <property type="entry name" value="Vaccinia Virus protein VP39"/>
    <property type="match status" value="1"/>
</dbReference>
<dbReference type="Pfam" id="PF13649">
    <property type="entry name" value="Methyltransf_25"/>
    <property type="match status" value="1"/>
</dbReference>
<protein>
    <submittedName>
        <fullName evidence="2">Methyltransferase type 11</fullName>
    </submittedName>
</protein>
<feature type="domain" description="Methyltransferase" evidence="1">
    <location>
        <begin position="46"/>
        <end position="138"/>
    </location>
</feature>
<dbReference type="InterPro" id="IPR029063">
    <property type="entry name" value="SAM-dependent_MTases_sf"/>
</dbReference>
<proteinExistence type="predicted"/>
<evidence type="ECO:0000313" key="3">
    <source>
        <dbReference type="Proteomes" id="UP000007967"/>
    </source>
</evidence>
<dbReference type="Gene3D" id="2.20.25.570">
    <property type="match status" value="1"/>
</dbReference>
<keyword evidence="3" id="KW-1185">Reference proteome</keyword>
<reference evidence="3" key="1">
    <citation type="submission" date="2009-09" db="EMBL/GenBank/DDBJ databases">
        <title>The complete genome of Kribbella flavida DSM 17836.</title>
        <authorList>
            <consortium name="US DOE Joint Genome Institute (JGI-PGF)"/>
            <person name="Lucas S."/>
            <person name="Copeland A."/>
            <person name="Lapidus A."/>
            <person name="Glavina del Rio T."/>
            <person name="Dalin E."/>
            <person name="Tice H."/>
            <person name="Bruce D."/>
            <person name="Goodwin L."/>
            <person name="Pitluck S."/>
            <person name="Kyrpides N."/>
            <person name="Mavromatis K."/>
            <person name="Ivanova N."/>
            <person name="Saunders E."/>
            <person name="Brettin T."/>
            <person name="Detter J.C."/>
            <person name="Han C."/>
            <person name="Larimer F."/>
            <person name="Land M."/>
            <person name="Hauser L."/>
            <person name="Markowitz V."/>
            <person name="Cheng J.-F."/>
            <person name="Hugenholtz P."/>
            <person name="Woyke T."/>
            <person name="Wu D."/>
            <person name="Pukall R."/>
            <person name="Klenk H.-P."/>
            <person name="Eisen J.A."/>
        </authorList>
    </citation>
    <scope>NUCLEOTIDE SEQUENCE [LARGE SCALE GENOMIC DNA]</scope>
    <source>
        <strain evidence="3">DSM 17836 / JCM 10339 / NBRC 14399</strain>
    </source>
</reference>
<name>D2PPR6_KRIFD</name>
<dbReference type="GO" id="GO:0032259">
    <property type="term" value="P:methylation"/>
    <property type="evidence" value="ECO:0007669"/>
    <property type="project" value="UniProtKB-KW"/>
</dbReference>
<dbReference type="STRING" id="479435.Kfla_3786"/>
<reference evidence="2 3" key="2">
    <citation type="journal article" date="2010" name="Stand. Genomic Sci.">
        <title>Complete genome sequence of Kribbella flavida type strain (IFO 14399).</title>
        <authorList>
            <person name="Pukall R."/>
            <person name="Lapidus A."/>
            <person name="Glavina Del Rio T."/>
            <person name="Copeland A."/>
            <person name="Tice H."/>
            <person name="Cheng J.-F."/>
            <person name="Lucas S."/>
            <person name="Chen F."/>
            <person name="Nolan M."/>
            <person name="LaButti K."/>
            <person name="Pati A."/>
            <person name="Ivanova N."/>
            <person name="Mavrommatis K."/>
            <person name="Mikhailova N."/>
            <person name="Pitluck S."/>
            <person name="Bruce D."/>
            <person name="Goodwin L."/>
            <person name="Land M."/>
            <person name="Hauser L."/>
            <person name="Chang Y.-J."/>
            <person name="Jeffries C.D."/>
            <person name="Chen A."/>
            <person name="Palaniappan K."/>
            <person name="Chain P."/>
            <person name="Rohde M."/>
            <person name="Goeker M."/>
            <person name="Bristow J."/>
            <person name="Eisen J.A."/>
            <person name="Markowitz V."/>
            <person name="Hugenholtz P."/>
            <person name="Kyrpides N.C."/>
            <person name="Klenk H.-P."/>
            <person name="Brettin T."/>
        </authorList>
    </citation>
    <scope>NUCLEOTIDE SEQUENCE [LARGE SCALE GENOMIC DNA]</scope>
    <source>
        <strain evidence="3">DSM 17836 / JCM 10339 / NBRC 14399</strain>
    </source>
</reference>
<dbReference type="GO" id="GO:0008168">
    <property type="term" value="F:methyltransferase activity"/>
    <property type="evidence" value="ECO:0007669"/>
    <property type="project" value="UniProtKB-KW"/>
</dbReference>
<gene>
    <name evidence="2" type="ordered locus">Kfla_3786</name>
</gene>
<dbReference type="SUPFAM" id="SSF53335">
    <property type="entry name" value="S-adenosyl-L-methionine-dependent methyltransferases"/>
    <property type="match status" value="1"/>
</dbReference>
<dbReference type="CDD" id="cd02440">
    <property type="entry name" value="AdoMet_MTases"/>
    <property type="match status" value="1"/>
</dbReference>
<keyword evidence="2" id="KW-0808">Transferase</keyword>
<dbReference type="KEGG" id="kfl:Kfla_3786"/>
<dbReference type="HOGENOM" id="CLU_069129_4_0_11"/>
<dbReference type="EMBL" id="CP001736">
    <property type="protein sequence ID" value="ADB32840.1"/>
    <property type="molecule type" value="Genomic_DNA"/>
</dbReference>
<keyword evidence="2" id="KW-0489">Methyltransferase</keyword>
<sequence length="243" mass="26688">MAGMRDFDPAAAFGPAVSSWYDQTPRGDEDVTVALLAELAHGDSALEFAVGTGRIALPLAERGLRVDGVELSTDMIDQLRSKPGGAELTVLHGDMTTTTTGRTYPLVYLVFNTIFNLLTQDDQIRCFENAARHLGDDGVFLVEAAVPSAWLPSNQYVNAERVESSFVVLDVCRYDPVTQILDENHVRLDGAGVHLAPISCRLAWPSELDLMARLAGLRLVDRWAGWEREPYTGEGRHVSIYGR</sequence>
<evidence type="ECO:0000313" key="2">
    <source>
        <dbReference type="EMBL" id="ADB32840.1"/>
    </source>
</evidence>
<dbReference type="InterPro" id="IPR041698">
    <property type="entry name" value="Methyltransf_25"/>
</dbReference>
<organism evidence="2 3">
    <name type="scientific">Kribbella flavida (strain DSM 17836 / JCM 10339 / NBRC 14399)</name>
    <dbReference type="NCBI Taxonomy" id="479435"/>
    <lineage>
        <taxon>Bacteria</taxon>
        <taxon>Bacillati</taxon>
        <taxon>Actinomycetota</taxon>
        <taxon>Actinomycetes</taxon>
        <taxon>Propionibacteriales</taxon>
        <taxon>Kribbellaceae</taxon>
        <taxon>Kribbella</taxon>
    </lineage>
</organism>
<evidence type="ECO:0000259" key="1">
    <source>
        <dbReference type="Pfam" id="PF13649"/>
    </source>
</evidence>